<dbReference type="RefSeq" id="WP_030793979.1">
    <property type="nucleotide sequence ID" value="NZ_JBFACJ010000043.1"/>
</dbReference>
<proteinExistence type="predicted"/>
<feature type="region of interest" description="Disordered" evidence="1">
    <location>
        <begin position="13"/>
        <end position="47"/>
    </location>
</feature>
<evidence type="ECO:0000256" key="1">
    <source>
        <dbReference type="SAM" id="MobiDB-lite"/>
    </source>
</evidence>
<dbReference type="Proteomes" id="UP001603418">
    <property type="component" value="Unassembled WGS sequence"/>
</dbReference>
<comment type="caution">
    <text evidence="2">The sequence shown here is derived from an EMBL/GenBank/DDBJ whole genome shotgun (WGS) entry which is preliminary data.</text>
</comment>
<gene>
    <name evidence="2" type="ORF">ACF1HC_39510</name>
</gene>
<organism evidence="2 3">
    <name type="scientific">Streptomyces eurythermus</name>
    <dbReference type="NCBI Taxonomy" id="42237"/>
    <lineage>
        <taxon>Bacteria</taxon>
        <taxon>Bacillati</taxon>
        <taxon>Actinomycetota</taxon>
        <taxon>Actinomycetes</taxon>
        <taxon>Kitasatosporales</taxon>
        <taxon>Streptomycetaceae</taxon>
        <taxon>Streptomyces</taxon>
    </lineage>
</organism>
<reference evidence="2 3" key="1">
    <citation type="submission" date="2024-10" db="EMBL/GenBank/DDBJ databases">
        <title>The Natural Products Discovery Center: Release of the First 8490 Sequenced Strains for Exploring Actinobacteria Biosynthetic Diversity.</title>
        <authorList>
            <person name="Kalkreuter E."/>
            <person name="Kautsar S.A."/>
            <person name="Yang D."/>
            <person name="Bader C.D."/>
            <person name="Teijaro C.N."/>
            <person name="Fluegel L."/>
            <person name="Davis C.M."/>
            <person name="Simpson J.R."/>
            <person name="Lauterbach L."/>
            <person name="Steele A.D."/>
            <person name="Gui C."/>
            <person name="Meng S."/>
            <person name="Li G."/>
            <person name="Viehrig K."/>
            <person name="Ye F."/>
            <person name="Su P."/>
            <person name="Kiefer A.F."/>
            <person name="Nichols A."/>
            <person name="Cepeda A.J."/>
            <person name="Yan W."/>
            <person name="Fan B."/>
            <person name="Jiang Y."/>
            <person name="Adhikari A."/>
            <person name="Zheng C.-J."/>
            <person name="Schuster L."/>
            <person name="Cowan T.M."/>
            <person name="Smanski M.J."/>
            <person name="Chevrette M.G."/>
            <person name="De Carvalho L.P.S."/>
            <person name="Shen B."/>
        </authorList>
    </citation>
    <scope>NUCLEOTIDE SEQUENCE [LARGE SCALE GENOMIC DNA]</scope>
    <source>
        <strain evidence="2 3">NPDC013366</strain>
    </source>
</reference>
<protein>
    <submittedName>
        <fullName evidence="2">Uncharacterized protein</fullName>
    </submittedName>
</protein>
<dbReference type="EMBL" id="JBICBM010000033">
    <property type="protein sequence ID" value="MFF9887607.1"/>
    <property type="molecule type" value="Genomic_DNA"/>
</dbReference>
<accession>A0ABW6Z8W5</accession>
<sequence>MITRTSLPWLTPLELLPASPTAPRDGARSTPPPGPAEPPPDPQDTVYSTYFDAARTSRAPATALARALPATTAEVTAWGACRPSRSLLGWPDGGRAPE</sequence>
<feature type="compositionally biased region" description="Pro residues" evidence="1">
    <location>
        <begin position="30"/>
        <end position="42"/>
    </location>
</feature>
<evidence type="ECO:0000313" key="3">
    <source>
        <dbReference type="Proteomes" id="UP001603418"/>
    </source>
</evidence>
<name>A0ABW6Z8W5_9ACTN</name>
<keyword evidence="3" id="KW-1185">Reference proteome</keyword>
<evidence type="ECO:0000313" key="2">
    <source>
        <dbReference type="EMBL" id="MFF9887607.1"/>
    </source>
</evidence>